<evidence type="ECO:0000313" key="3">
    <source>
        <dbReference type="Proteomes" id="UP000479710"/>
    </source>
</evidence>
<accession>A0A6G1E9G2</accession>
<sequence>MHPRGIVVVGIVAGGLDSDVVRDASPAAQGGISGDGRAASPDFSLSDDGTPTAMVPPCIIDWSHHLSRAEEVLHSAVLVTVIGLNRVVSPDEVA</sequence>
<gene>
    <name evidence="2" type="ORF">E2562_038466</name>
</gene>
<reference evidence="2 3" key="1">
    <citation type="submission" date="2019-11" db="EMBL/GenBank/DDBJ databases">
        <title>Whole genome sequence of Oryza granulata.</title>
        <authorList>
            <person name="Li W."/>
        </authorList>
    </citation>
    <scope>NUCLEOTIDE SEQUENCE [LARGE SCALE GENOMIC DNA]</scope>
    <source>
        <strain evidence="3">cv. Menghai</strain>
        <tissue evidence="2">Leaf</tissue>
    </source>
</reference>
<evidence type="ECO:0000256" key="1">
    <source>
        <dbReference type="SAM" id="MobiDB-lite"/>
    </source>
</evidence>
<organism evidence="2 3">
    <name type="scientific">Oryza meyeriana var. granulata</name>
    <dbReference type="NCBI Taxonomy" id="110450"/>
    <lineage>
        <taxon>Eukaryota</taxon>
        <taxon>Viridiplantae</taxon>
        <taxon>Streptophyta</taxon>
        <taxon>Embryophyta</taxon>
        <taxon>Tracheophyta</taxon>
        <taxon>Spermatophyta</taxon>
        <taxon>Magnoliopsida</taxon>
        <taxon>Liliopsida</taxon>
        <taxon>Poales</taxon>
        <taxon>Poaceae</taxon>
        <taxon>BOP clade</taxon>
        <taxon>Oryzoideae</taxon>
        <taxon>Oryzeae</taxon>
        <taxon>Oryzinae</taxon>
        <taxon>Oryza</taxon>
        <taxon>Oryza meyeriana</taxon>
    </lineage>
</organism>
<name>A0A6G1E9G2_9ORYZ</name>
<keyword evidence="3" id="KW-1185">Reference proteome</keyword>
<dbReference type="EMBL" id="SPHZ02000005">
    <property type="protein sequence ID" value="KAF0921082.1"/>
    <property type="molecule type" value="Genomic_DNA"/>
</dbReference>
<evidence type="ECO:0000313" key="2">
    <source>
        <dbReference type="EMBL" id="KAF0921082.1"/>
    </source>
</evidence>
<proteinExistence type="predicted"/>
<dbReference type="Proteomes" id="UP000479710">
    <property type="component" value="Unassembled WGS sequence"/>
</dbReference>
<comment type="caution">
    <text evidence="2">The sequence shown here is derived from an EMBL/GenBank/DDBJ whole genome shotgun (WGS) entry which is preliminary data.</text>
</comment>
<dbReference type="AlphaFoldDB" id="A0A6G1E9G2"/>
<protein>
    <submittedName>
        <fullName evidence="2">Uncharacterized protein</fullName>
    </submittedName>
</protein>
<feature type="region of interest" description="Disordered" evidence="1">
    <location>
        <begin position="23"/>
        <end position="50"/>
    </location>
</feature>